<dbReference type="EMBL" id="JAJBZT010000005">
    <property type="protein sequence ID" value="MCB6183969.1"/>
    <property type="molecule type" value="Genomic_DNA"/>
</dbReference>
<protein>
    <submittedName>
        <fullName evidence="2">DUF3833 domain-containing protein</fullName>
    </submittedName>
</protein>
<gene>
    <name evidence="2" type="ORF">LIN78_10475</name>
</gene>
<feature type="chain" id="PRO_5047134503" evidence="1">
    <location>
        <begin position="18"/>
        <end position="180"/>
    </location>
</feature>
<dbReference type="InterPro" id="IPR024409">
    <property type="entry name" value="DUF3833"/>
</dbReference>
<proteinExistence type="predicted"/>
<accession>A0ABS8D6Z0</accession>
<keyword evidence="1" id="KW-0732">Signal</keyword>
<feature type="signal peptide" evidence="1">
    <location>
        <begin position="1"/>
        <end position="17"/>
    </location>
</feature>
<keyword evidence="3" id="KW-1185">Reference proteome</keyword>
<evidence type="ECO:0000256" key="1">
    <source>
        <dbReference type="SAM" id="SignalP"/>
    </source>
</evidence>
<organism evidence="2 3">
    <name type="scientific">Leeia speluncae</name>
    <dbReference type="NCBI Taxonomy" id="2884804"/>
    <lineage>
        <taxon>Bacteria</taxon>
        <taxon>Pseudomonadati</taxon>
        <taxon>Pseudomonadota</taxon>
        <taxon>Betaproteobacteria</taxon>
        <taxon>Neisseriales</taxon>
        <taxon>Leeiaceae</taxon>
        <taxon>Leeia</taxon>
    </lineage>
</organism>
<dbReference type="Proteomes" id="UP001165395">
    <property type="component" value="Unassembled WGS sequence"/>
</dbReference>
<name>A0ABS8D6Z0_9NEIS</name>
<dbReference type="RefSeq" id="WP_227180751.1">
    <property type="nucleotide sequence ID" value="NZ_JAJBZT010000005.1"/>
</dbReference>
<comment type="caution">
    <text evidence="2">The sequence shown here is derived from an EMBL/GenBank/DDBJ whole genome shotgun (WGS) entry which is preliminary data.</text>
</comment>
<evidence type="ECO:0000313" key="3">
    <source>
        <dbReference type="Proteomes" id="UP001165395"/>
    </source>
</evidence>
<reference evidence="2" key="1">
    <citation type="submission" date="2021-10" db="EMBL/GenBank/DDBJ databases">
        <title>The complete genome sequence of Leeia sp. TBRC 13508.</title>
        <authorList>
            <person name="Charoenyingcharoen P."/>
            <person name="Yukphan P."/>
        </authorList>
    </citation>
    <scope>NUCLEOTIDE SEQUENCE</scope>
    <source>
        <strain evidence="2">TBRC 13508</strain>
    </source>
</reference>
<evidence type="ECO:0000313" key="2">
    <source>
        <dbReference type="EMBL" id="MCB6183969.1"/>
    </source>
</evidence>
<sequence>MIKRCVLALCGLLTACAAPDVQQYQQLTPKLDVAQFFAGKTEAWGMFQKRNGELNKRFHVLITGTVAADGKLVLDERFTYDDGTKQQRVWTLTPQGQGEWKGTAADVKGEAIGKVAGNALHWQYTMLLPVDGKVYEVNFDDWMYLMDDGHMINKASMSKFGFELGQVTLFFRKPDHVVNP</sequence>
<dbReference type="PROSITE" id="PS51257">
    <property type="entry name" value="PROKAR_LIPOPROTEIN"/>
    <property type="match status" value="1"/>
</dbReference>
<dbReference type="Pfam" id="PF12915">
    <property type="entry name" value="DUF3833"/>
    <property type="match status" value="1"/>
</dbReference>